<feature type="transmembrane region" description="Helical" evidence="1">
    <location>
        <begin position="43"/>
        <end position="63"/>
    </location>
</feature>
<evidence type="ECO:0000313" key="3">
    <source>
        <dbReference type="Proteomes" id="UP000070163"/>
    </source>
</evidence>
<comment type="caution">
    <text evidence="2">The sequence shown here is derived from an EMBL/GenBank/DDBJ whole genome shotgun (WGS) entry which is preliminary data.</text>
</comment>
<protein>
    <submittedName>
        <fullName evidence="2">Uncharacterized protein</fullName>
    </submittedName>
</protein>
<keyword evidence="1" id="KW-0812">Transmembrane</keyword>
<organism evidence="2 3">
    <name type="scientific">candidate division MSBL1 archaeon SCGC-AAA259A05</name>
    <dbReference type="NCBI Taxonomy" id="1698259"/>
    <lineage>
        <taxon>Archaea</taxon>
        <taxon>Methanobacteriati</taxon>
        <taxon>Methanobacteriota</taxon>
        <taxon>candidate division MSBL1</taxon>
    </lineage>
</organism>
<evidence type="ECO:0000313" key="2">
    <source>
        <dbReference type="EMBL" id="KXA91393.1"/>
    </source>
</evidence>
<keyword evidence="3" id="KW-1185">Reference proteome</keyword>
<keyword evidence="1" id="KW-1133">Transmembrane helix</keyword>
<proteinExistence type="predicted"/>
<keyword evidence="1" id="KW-0472">Membrane</keyword>
<gene>
    <name evidence="2" type="ORF">AKJ57_01475</name>
</gene>
<dbReference type="EMBL" id="LHXJ01000010">
    <property type="protein sequence ID" value="KXA91393.1"/>
    <property type="molecule type" value="Genomic_DNA"/>
</dbReference>
<accession>A0A133UB23</accession>
<reference evidence="2 3" key="1">
    <citation type="journal article" date="2016" name="Sci. Rep.">
        <title>Metabolic traits of an uncultured archaeal lineage -MSBL1- from brine pools of the Red Sea.</title>
        <authorList>
            <person name="Mwirichia R."/>
            <person name="Alam I."/>
            <person name="Rashid M."/>
            <person name="Vinu M."/>
            <person name="Ba-Alawi W."/>
            <person name="Anthony Kamau A."/>
            <person name="Kamanda Ngugi D."/>
            <person name="Goker M."/>
            <person name="Klenk H.P."/>
            <person name="Bajic V."/>
            <person name="Stingl U."/>
        </authorList>
    </citation>
    <scope>NUCLEOTIDE SEQUENCE [LARGE SCALE GENOMIC DNA]</scope>
    <source>
        <strain evidence="2">SCGC-AAA259A05</strain>
    </source>
</reference>
<name>A0A133UB23_9EURY</name>
<evidence type="ECO:0000256" key="1">
    <source>
        <dbReference type="SAM" id="Phobius"/>
    </source>
</evidence>
<feature type="transmembrane region" description="Helical" evidence="1">
    <location>
        <begin position="12"/>
        <end position="31"/>
    </location>
</feature>
<dbReference type="AlphaFoldDB" id="A0A133UB23"/>
<dbReference type="Proteomes" id="UP000070163">
    <property type="component" value="Unassembled WGS sequence"/>
</dbReference>
<sequence>MGFLMKSELSSFKIIALIIFFVVYIGGSFYIYEEKLSNPTWYVAVIVIGLLWFTYLVLGKLIYEF</sequence>